<organism evidence="2 3">
    <name type="scientific">Daldinia eschscholtzii</name>
    <dbReference type="NCBI Taxonomy" id="292717"/>
    <lineage>
        <taxon>Eukaryota</taxon>
        <taxon>Fungi</taxon>
        <taxon>Dikarya</taxon>
        <taxon>Ascomycota</taxon>
        <taxon>Pezizomycotina</taxon>
        <taxon>Sordariomycetes</taxon>
        <taxon>Xylariomycetidae</taxon>
        <taxon>Xylariales</taxon>
        <taxon>Hypoxylaceae</taxon>
        <taxon>Daldinia</taxon>
    </lineage>
</organism>
<feature type="region of interest" description="Disordered" evidence="1">
    <location>
        <begin position="169"/>
        <end position="205"/>
    </location>
</feature>
<evidence type="ECO:0000256" key="1">
    <source>
        <dbReference type="SAM" id="MobiDB-lite"/>
    </source>
</evidence>
<comment type="caution">
    <text evidence="2">The sequence shown here is derived from an EMBL/GenBank/DDBJ whole genome shotgun (WGS) entry which is preliminary data.</text>
</comment>
<reference evidence="2 3" key="1">
    <citation type="journal article" date="2024" name="Front Chem Biol">
        <title>Unveiling the potential of Daldinia eschscholtzii MFLUCC 19-0629 through bioactivity and bioinformatics studies for enhanced sustainable agriculture production.</title>
        <authorList>
            <person name="Brooks S."/>
            <person name="Weaver J.A."/>
            <person name="Klomchit A."/>
            <person name="Alharthi S.A."/>
            <person name="Onlamun T."/>
            <person name="Nurani R."/>
            <person name="Vong T.K."/>
            <person name="Alberti F."/>
            <person name="Greco C."/>
        </authorList>
    </citation>
    <scope>NUCLEOTIDE SEQUENCE [LARGE SCALE GENOMIC DNA]</scope>
    <source>
        <strain evidence="2">MFLUCC 19-0629</strain>
    </source>
</reference>
<protein>
    <submittedName>
        <fullName evidence="2">Uncharacterized protein</fullName>
    </submittedName>
</protein>
<dbReference type="AlphaFoldDB" id="A0AAX6MQ04"/>
<proteinExistence type="predicted"/>
<dbReference type="EMBL" id="JBANMG010000004">
    <property type="protein sequence ID" value="KAK6954261.1"/>
    <property type="molecule type" value="Genomic_DNA"/>
</dbReference>
<feature type="compositionally biased region" description="Basic and acidic residues" evidence="1">
    <location>
        <begin position="52"/>
        <end position="62"/>
    </location>
</feature>
<dbReference type="Proteomes" id="UP001369815">
    <property type="component" value="Unassembled WGS sequence"/>
</dbReference>
<feature type="compositionally biased region" description="Acidic residues" evidence="1">
    <location>
        <begin position="195"/>
        <end position="205"/>
    </location>
</feature>
<gene>
    <name evidence="2" type="ORF">Daesc_004228</name>
</gene>
<feature type="compositionally biased region" description="Basic residues" evidence="1">
    <location>
        <begin position="175"/>
        <end position="187"/>
    </location>
</feature>
<name>A0AAX6MQ04_9PEZI</name>
<keyword evidence="3" id="KW-1185">Reference proteome</keyword>
<sequence>MAFDQARDLRSFAQDSKRFKQHVEKWSRGSRPSAGCKYSWVEDAIITGSQSQREKLRPEGTHHHSNRLANQNIVKPRDKERYELRSSYSRAKIDALEELHDPSNTSRSLYDLLPSPHTRRSSSVSDNVFYSFDRVDSPGRPLTLDVFVKSNPKETEKFVEKEYEILDNNGDALKGRKARQNLRRRNHASAAQEPDIIEDDGFELV</sequence>
<evidence type="ECO:0000313" key="2">
    <source>
        <dbReference type="EMBL" id="KAK6954261.1"/>
    </source>
</evidence>
<evidence type="ECO:0000313" key="3">
    <source>
        <dbReference type="Proteomes" id="UP001369815"/>
    </source>
</evidence>
<feature type="region of interest" description="Disordered" evidence="1">
    <location>
        <begin position="49"/>
        <end position="76"/>
    </location>
</feature>
<accession>A0AAX6MQ04</accession>